<name>A0A9D1J2P0_9FIRM</name>
<dbReference type="EMBL" id="DVHC01000025">
    <property type="protein sequence ID" value="HIR58851.1"/>
    <property type="molecule type" value="Genomic_DNA"/>
</dbReference>
<dbReference type="Gene3D" id="3.40.50.300">
    <property type="entry name" value="P-loop containing nucleotide triphosphate hydrolases"/>
    <property type="match status" value="1"/>
</dbReference>
<protein>
    <submittedName>
        <fullName evidence="3">ATP-binding protein</fullName>
    </submittedName>
</protein>
<reference evidence="3" key="1">
    <citation type="submission" date="2020-10" db="EMBL/GenBank/DDBJ databases">
        <authorList>
            <person name="Gilroy R."/>
        </authorList>
    </citation>
    <scope>NUCLEOTIDE SEQUENCE</scope>
    <source>
        <strain evidence="3">CHK184-20233</strain>
    </source>
</reference>
<accession>A0A9D1J2P0</accession>
<comment type="caution">
    <text evidence="3">The sequence shown here is derived from an EMBL/GenBank/DDBJ whole genome shotgun (WGS) entry which is preliminary data.</text>
</comment>
<evidence type="ECO:0000259" key="2">
    <source>
        <dbReference type="Pfam" id="PF13635"/>
    </source>
</evidence>
<evidence type="ECO:0000313" key="3">
    <source>
        <dbReference type="EMBL" id="HIR58851.1"/>
    </source>
</evidence>
<gene>
    <name evidence="3" type="ORF">IAB38_02265</name>
</gene>
<dbReference type="Pfam" id="PF13173">
    <property type="entry name" value="AAA_14"/>
    <property type="match status" value="1"/>
</dbReference>
<dbReference type="InterPro" id="IPR025420">
    <property type="entry name" value="DUF4143"/>
</dbReference>
<proteinExistence type="predicted"/>
<reference evidence="3" key="2">
    <citation type="journal article" date="2021" name="PeerJ">
        <title>Extensive microbial diversity within the chicken gut microbiome revealed by metagenomics and culture.</title>
        <authorList>
            <person name="Gilroy R."/>
            <person name="Ravi A."/>
            <person name="Getino M."/>
            <person name="Pursley I."/>
            <person name="Horton D.L."/>
            <person name="Alikhan N.F."/>
            <person name="Baker D."/>
            <person name="Gharbi K."/>
            <person name="Hall N."/>
            <person name="Watson M."/>
            <person name="Adriaenssens E.M."/>
            <person name="Foster-Nyarko E."/>
            <person name="Jarju S."/>
            <person name="Secka A."/>
            <person name="Antonio M."/>
            <person name="Oren A."/>
            <person name="Chaudhuri R.R."/>
            <person name="La Ragione R."/>
            <person name="Hildebrand F."/>
            <person name="Pallen M.J."/>
        </authorList>
    </citation>
    <scope>NUCLEOTIDE SEQUENCE</scope>
    <source>
        <strain evidence="3">CHK184-20233</strain>
    </source>
</reference>
<feature type="domain" description="AAA" evidence="1">
    <location>
        <begin position="21"/>
        <end position="149"/>
    </location>
</feature>
<dbReference type="AlphaFoldDB" id="A0A9D1J2P0"/>
<evidence type="ECO:0000313" key="4">
    <source>
        <dbReference type="Proteomes" id="UP000824232"/>
    </source>
</evidence>
<dbReference type="PANTHER" id="PTHR33295:SF20">
    <property type="entry name" value="ATPASE"/>
    <property type="match status" value="1"/>
</dbReference>
<keyword evidence="3" id="KW-0547">Nucleotide-binding</keyword>
<evidence type="ECO:0000259" key="1">
    <source>
        <dbReference type="Pfam" id="PF13173"/>
    </source>
</evidence>
<dbReference type="Proteomes" id="UP000824232">
    <property type="component" value="Unassembled WGS sequence"/>
</dbReference>
<dbReference type="SUPFAM" id="SSF52540">
    <property type="entry name" value="P-loop containing nucleoside triphosphate hydrolases"/>
    <property type="match status" value="1"/>
</dbReference>
<sequence length="400" mass="47225">MLIREKYLSKIRDFYDITSLIKIIYGMRRSGKSVILTQIIDEIKNKGVNEENIIYINFESLKYDFIKTAKDLYNYIESLTVNNNKYYVFLDEIQKVEDFEKGINSLRITDKYSIFITGSNSRMTLLELSTDLSGRYVSFKINPLSFKEVVELTNTKKDKYEELLLDIFKWGSLPQRFLFKNDNDKINYLESVYDSIILKDIVERLNIKDVSSFNKLLQYILDTEGKEFSRDHVINFLKQEHHSIANDTLYNYLEAFTSTFIMNKVNRYDIHGKTILKTLNKYYSTDLGIKQIKTTGTDLNYSIALENIVYNDLIGKNYKVYIGKTKKGEIDFIVVKNNKIKYIQVCYKLDKEETIKREFGAFNCIDDDNEKYIISLDKKDYSKDGIKHLNIFDFLMNDEF</sequence>
<feature type="domain" description="DUF4143" evidence="2">
    <location>
        <begin position="199"/>
        <end position="347"/>
    </location>
</feature>
<keyword evidence="3" id="KW-0067">ATP-binding</keyword>
<dbReference type="InterPro" id="IPR027417">
    <property type="entry name" value="P-loop_NTPase"/>
</dbReference>
<dbReference type="InterPro" id="IPR041682">
    <property type="entry name" value="AAA_14"/>
</dbReference>
<organism evidence="3 4">
    <name type="scientific">Candidatus Onthousia excrementipullorum</name>
    <dbReference type="NCBI Taxonomy" id="2840884"/>
    <lineage>
        <taxon>Bacteria</taxon>
        <taxon>Bacillati</taxon>
        <taxon>Bacillota</taxon>
        <taxon>Bacilli</taxon>
        <taxon>Candidatus Onthousia</taxon>
    </lineage>
</organism>
<dbReference type="PANTHER" id="PTHR33295">
    <property type="entry name" value="ATPASE"/>
    <property type="match status" value="1"/>
</dbReference>
<dbReference type="GO" id="GO:0005524">
    <property type="term" value="F:ATP binding"/>
    <property type="evidence" value="ECO:0007669"/>
    <property type="project" value="UniProtKB-KW"/>
</dbReference>
<dbReference type="Pfam" id="PF13635">
    <property type="entry name" value="DUF4143"/>
    <property type="match status" value="1"/>
</dbReference>